<gene>
    <name evidence="1" type="ordered locus">RB2741</name>
</gene>
<keyword evidence="2" id="KW-1185">Reference proteome</keyword>
<protein>
    <submittedName>
        <fullName evidence="1">Uncharacterized protein</fullName>
    </submittedName>
</protein>
<accession>Q7UVB5</accession>
<dbReference type="InParanoid" id="Q7UVB5"/>
<dbReference type="STRING" id="243090.RB2741"/>
<reference evidence="1 2" key="1">
    <citation type="journal article" date="2003" name="Proc. Natl. Acad. Sci. U.S.A.">
        <title>Complete genome sequence of the marine planctomycete Pirellula sp. strain 1.</title>
        <authorList>
            <person name="Gloeckner F.O."/>
            <person name="Kube M."/>
            <person name="Bauer M."/>
            <person name="Teeling H."/>
            <person name="Lombardot T."/>
            <person name="Ludwig W."/>
            <person name="Gade D."/>
            <person name="Beck A."/>
            <person name="Borzym K."/>
            <person name="Heitmann K."/>
            <person name="Rabus R."/>
            <person name="Schlesner H."/>
            <person name="Amann R."/>
            <person name="Reinhardt R."/>
        </authorList>
    </citation>
    <scope>NUCLEOTIDE SEQUENCE [LARGE SCALE GENOMIC DNA]</scope>
    <source>
        <strain evidence="2">DSM 10527 / NCIMB 13988 / SH1</strain>
    </source>
</reference>
<dbReference type="HOGENOM" id="CLU_2976282_0_0_0"/>
<evidence type="ECO:0000313" key="2">
    <source>
        <dbReference type="Proteomes" id="UP000001025"/>
    </source>
</evidence>
<evidence type="ECO:0000313" key="1">
    <source>
        <dbReference type="EMBL" id="CAD72810.1"/>
    </source>
</evidence>
<dbReference type="EnsemblBacteria" id="CAD72810">
    <property type="protein sequence ID" value="CAD72810"/>
    <property type="gene ID" value="RB2741"/>
</dbReference>
<dbReference type="EMBL" id="BX294137">
    <property type="protein sequence ID" value="CAD72810.1"/>
    <property type="molecule type" value="Genomic_DNA"/>
</dbReference>
<name>Q7UVB5_RHOBA</name>
<dbReference type="Proteomes" id="UP000001025">
    <property type="component" value="Chromosome"/>
</dbReference>
<dbReference type="AlphaFoldDB" id="Q7UVB5"/>
<dbReference type="KEGG" id="rba:RB2741"/>
<sequence length="58" mass="6821">MPNRLKNTQCKQKLGVSANPLQRARQLAKQAMLNFIPLRWFNPYHCKGVFNPNLSHDW</sequence>
<proteinExistence type="predicted"/>
<organism evidence="1 2">
    <name type="scientific">Rhodopirellula baltica (strain DSM 10527 / NCIMB 13988 / SH1)</name>
    <dbReference type="NCBI Taxonomy" id="243090"/>
    <lineage>
        <taxon>Bacteria</taxon>
        <taxon>Pseudomonadati</taxon>
        <taxon>Planctomycetota</taxon>
        <taxon>Planctomycetia</taxon>
        <taxon>Pirellulales</taxon>
        <taxon>Pirellulaceae</taxon>
        <taxon>Rhodopirellula</taxon>
    </lineage>
</organism>